<evidence type="ECO:0000256" key="7">
    <source>
        <dbReference type="ARBA" id="ARBA00047334"/>
    </source>
</evidence>
<dbReference type="InterPro" id="IPR022998">
    <property type="entry name" value="ThiamineP_synth_TenI"/>
</dbReference>
<evidence type="ECO:0000259" key="13">
    <source>
        <dbReference type="Pfam" id="PF02581"/>
    </source>
</evidence>
<comment type="catalytic activity">
    <reaction evidence="7 10 11">
        <text>4-methyl-5-(2-phosphooxyethyl)-thiazole + 4-amino-2-methyl-5-(diphosphooxymethyl)pyrimidine + H(+) = thiamine phosphate + diphosphate</text>
        <dbReference type="Rhea" id="RHEA:22328"/>
        <dbReference type="ChEBI" id="CHEBI:15378"/>
        <dbReference type="ChEBI" id="CHEBI:33019"/>
        <dbReference type="ChEBI" id="CHEBI:37575"/>
        <dbReference type="ChEBI" id="CHEBI:57841"/>
        <dbReference type="ChEBI" id="CHEBI:58296"/>
        <dbReference type="EC" id="2.5.1.3"/>
    </reaction>
</comment>
<feature type="binding site" evidence="10">
    <location>
        <position position="122"/>
    </location>
    <ligand>
        <name>4-amino-2-methyl-5-(diphosphooxymethyl)pyrimidine</name>
        <dbReference type="ChEBI" id="CHEBI:57841"/>
    </ligand>
</feature>
<evidence type="ECO:0000256" key="5">
    <source>
        <dbReference type="ARBA" id="ARBA00022842"/>
    </source>
</evidence>
<reference evidence="15" key="2">
    <citation type="submission" date="2010-01" db="EMBL/GenBank/DDBJ databases">
        <title>The complete genome of Conexibacter woesei DSM 14684.</title>
        <authorList>
            <consortium name="US DOE Joint Genome Institute (JGI-PGF)"/>
            <person name="Lucas S."/>
            <person name="Copeland A."/>
            <person name="Lapidus A."/>
            <person name="Glavina del Rio T."/>
            <person name="Dalin E."/>
            <person name="Tice H."/>
            <person name="Bruce D."/>
            <person name="Goodwin L."/>
            <person name="Pitluck S."/>
            <person name="Kyrpides N."/>
            <person name="Mavromatis K."/>
            <person name="Ivanova N."/>
            <person name="Mikhailova N."/>
            <person name="Chertkov O."/>
            <person name="Brettin T."/>
            <person name="Detter J.C."/>
            <person name="Han C."/>
            <person name="Larimer F."/>
            <person name="Land M."/>
            <person name="Hauser L."/>
            <person name="Markowitz V."/>
            <person name="Cheng J.-F."/>
            <person name="Hugenholtz P."/>
            <person name="Woyke T."/>
            <person name="Wu D."/>
            <person name="Pukall R."/>
            <person name="Steenblock K."/>
            <person name="Schneider S."/>
            <person name="Klenk H.-P."/>
            <person name="Eisen J.A."/>
        </authorList>
    </citation>
    <scope>NUCLEOTIDE SEQUENCE [LARGE SCALE GENOMIC DNA]</scope>
    <source>
        <strain evidence="15">DSM 14684 / CIP 108061 / JCM 11494 / NBRC 100937 / ID131577</strain>
    </source>
</reference>
<feature type="binding site" evidence="10">
    <location>
        <begin position="51"/>
        <end position="55"/>
    </location>
    <ligand>
        <name>4-amino-2-methyl-5-(diphosphooxymethyl)pyrimidine</name>
        <dbReference type="ChEBI" id="CHEBI:57841"/>
    </ligand>
</feature>
<evidence type="ECO:0000256" key="11">
    <source>
        <dbReference type="RuleBase" id="RU003826"/>
    </source>
</evidence>
<evidence type="ECO:0000256" key="3">
    <source>
        <dbReference type="ARBA" id="ARBA00022679"/>
    </source>
</evidence>
<dbReference type="GO" id="GO:0000287">
    <property type="term" value="F:magnesium ion binding"/>
    <property type="evidence" value="ECO:0007669"/>
    <property type="project" value="UniProtKB-UniRule"/>
</dbReference>
<comment type="function">
    <text evidence="1 10">Condenses 4-methyl-5-(beta-hydroxyethyl)thiazole monophosphate (THZ-P) and 2-methyl-4-amino-5-hydroxymethyl pyrimidine pyrophosphate (HMP-PP) to form thiamine monophosphate (TMP).</text>
</comment>
<proteinExistence type="inferred from homology"/>
<protein>
    <recommendedName>
        <fullName evidence="10">Thiamine-phosphate synthase</fullName>
        <shortName evidence="10">TP synthase</shortName>
        <shortName evidence="10">TPS</shortName>
        <ecNumber evidence="10">2.5.1.3</ecNumber>
    </recommendedName>
    <alternativeName>
        <fullName evidence="10">Thiamine-phosphate pyrophosphorylase</fullName>
        <shortName evidence="10">TMP pyrophosphorylase</shortName>
        <shortName evidence="10">TMP-PPase</shortName>
    </alternativeName>
</protein>
<comment type="pathway">
    <text evidence="2 10 12">Cofactor biosynthesis; thiamine diphosphate biosynthesis; thiamine phosphate from 4-amino-2-methyl-5-diphosphomethylpyrimidine and 4-methyl-5-(2-phosphoethyl)-thiazole: step 1/1.</text>
</comment>
<dbReference type="InterPro" id="IPR013785">
    <property type="entry name" value="Aldolase_TIM"/>
</dbReference>
<evidence type="ECO:0000256" key="1">
    <source>
        <dbReference type="ARBA" id="ARBA00003814"/>
    </source>
</evidence>
<dbReference type="eggNOG" id="COG0352">
    <property type="taxonomic scope" value="Bacteria"/>
</dbReference>
<evidence type="ECO:0000256" key="8">
    <source>
        <dbReference type="ARBA" id="ARBA00047851"/>
    </source>
</evidence>
<feature type="binding site" evidence="10">
    <location>
        <position position="152"/>
    </location>
    <ligand>
        <name>4-amino-2-methyl-5-(diphosphooxymethyl)pyrimidine</name>
        <dbReference type="ChEBI" id="CHEBI:57841"/>
    </ligand>
</feature>
<evidence type="ECO:0000256" key="4">
    <source>
        <dbReference type="ARBA" id="ARBA00022723"/>
    </source>
</evidence>
<evidence type="ECO:0000313" key="14">
    <source>
        <dbReference type="EMBL" id="ADB49203.1"/>
    </source>
</evidence>
<feature type="domain" description="Thiamine phosphate synthase/TenI" evidence="13">
    <location>
        <begin position="22"/>
        <end position="203"/>
    </location>
</feature>
<gene>
    <name evidence="10" type="primary">thiE</name>
    <name evidence="14" type="ordered locus">Cwoe_0770</name>
</gene>
<dbReference type="KEGG" id="cwo:Cwoe_0770"/>
<reference evidence="14 15" key="1">
    <citation type="journal article" date="2010" name="Stand. Genomic Sci.">
        <title>Complete genome sequence of Conexibacter woesei type strain (ID131577).</title>
        <authorList>
            <person name="Pukall R."/>
            <person name="Lapidus A."/>
            <person name="Glavina Del Rio T."/>
            <person name="Copeland A."/>
            <person name="Tice H."/>
            <person name="Cheng J.-F."/>
            <person name="Lucas S."/>
            <person name="Chen F."/>
            <person name="Nolan M."/>
            <person name="Bruce D."/>
            <person name="Goodwin L."/>
            <person name="Pitluck S."/>
            <person name="Mavromatis K."/>
            <person name="Ivanova N."/>
            <person name="Ovchinnikova G."/>
            <person name="Pati A."/>
            <person name="Chen A."/>
            <person name="Palaniappan K."/>
            <person name="Land M."/>
            <person name="Hauser L."/>
            <person name="Chang Y.-J."/>
            <person name="Jeffries C.D."/>
            <person name="Chain P."/>
            <person name="Meincke L."/>
            <person name="Sims D."/>
            <person name="Brettin T."/>
            <person name="Detter J.C."/>
            <person name="Rohde M."/>
            <person name="Goeker M."/>
            <person name="Bristow J."/>
            <person name="Eisen J.A."/>
            <person name="Markowitz V."/>
            <person name="Kyrpides N.C."/>
            <person name="Klenk H.-P."/>
            <person name="Hugenholtz P."/>
        </authorList>
    </citation>
    <scope>NUCLEOTIDE SEQUENCE [LARGE SCALE GENOMIC DNA]</scope>
    <source>
        <strain evidence="15">DSM 14684 / CIP 108061 / JCM 11494 / NBRC 100937 / ID131577</strain>
    </source>
</reference>
<evidence type="ECO:0000313" key="15">
    <source>
        <dbReference type="Proteomes" id="UP000008229"/>
    </source>
</evidence>
<feature type="binding site" evidence="10">
    <location>
        <position position="84"/>
    </location>
    <ligand>
        <name>Mg(2+)</name>
        <dbReference type="ChEBI" id="CHEBI:18420"/>
    </ligand>
</feature>
<evidence type="ECO:0000256" key="10">
    <source>
        <dbReference type="HAMAP-Rule" id="MF_00097"/>
    </source>
</evidence>
<evidence type="ECO:0000256" key="6">
    <source>
        <dbReference type="ARBA" id="ARBA00022977"/>
    </source>
</evidence>
<evidence type="ECO:0000256" key="12">
    <source>
        <dbReference type="RuleBase" id="RU004253"/>
    </source>
</evidence>
<keyword evidence="6 10" id="KW-0784">Thiamine biosynthesis</keyword>
<keyword evidence="4 10" id="KW-0479">Metal-binding</keyword>
<dbReference type="GO" id="GO:0009229">
    <property type="term" value="P:thiamine diphosphate biosynthetic process"/>
    <property type="evidence" value="ECO:0007669"/>
    <property type="project" value="UniProtKB-UniRule"/>
</dbReference>
<comment type="catalytic activity">
    <reaction evidence="9 10 11">
        <text>2-[(2R,5Z)-2-carboxy-4-methylthiazol-5(2H)-ylidene]ethyl phosphate + 4-amino-2-methyl-5-(diphosphooxymethyl)pyrimidine + 2 H(+) = thiamine phosphate + CO2 + diphosphate</text>
        <dbReference type="Rhea" id="RHEA:47844"/>
        <dbReference type="ChEBI" id="CHEBI:15378"/>
        <dbReference type="ChEBI" id="CHEBI:16526"/>
        <dbReference type="ChEBI" id="CHEBI:33019"/>
        <dbReference type="ChEBI" id="CHEBI:37575"/>
        <dbReference type="ChEBI" id="CHEBI:57841"/>
        <dbReference type="ChEBI" id="CHEBI:62899"/>
        <dbReference type="EC" id="2.5.1.3"/>
    </reaction>
</comment>
<feature type="binding site" evidence="10">
    <location>
        <position position="180"/>
    </location>
    <ligand>
        <name>2-[(2R,5Z)-2-carboxy-4-methylthiazol-5(2H)-ylidene]ethyl phosphate</name>
        <dbReference type="ChEBI" id="CHEBI:62899"/>
    </ligand>
</feature>
<dbReference type="GO" id="GO:0009228">
    <property type="term" value="P:thiamine biosynthetic process"/>
    <property type="evidence" value="ECO:0007669"/>
    <property type="project" value="UniProtKB-KW"/>
</dbReference>
<dbReference type="InterPro" id="IPR036206">
    <property type="entry name" value="ThiamineP_synth_sf"/>
</dbReference>
<dbReference type="HAMAP" id="MF_00097">
    <property type="entry name" value="TMP_synthase"/>
    <property type="match status" value="1"/>
</dbReference>
<dbReference type="Gene3D" id="3.20.20.70">
    <property type="entry name" value="Aldolase class I"/>
    <property type="match status" value="1"/>
</dbReference>
<dbReference type="EMBL" id="CP001854">
    <property type="protein sequence ID" value="ADB49203.1"/>
    <property type="molecule type" value="Genomic_DNA"/>
</dbReference>
<dbReference type="CDD" id="cd00564">
    <property type="entry name" value="TMP_TenI"/>
    <property type="match status" value="1"/>
</dbReference>
<sequence length="227" mass="23247" precursor="true">MGFQMSLTTGTERRARLAAAHLYLVCDATGDGRDLAAFLDAALRGGADLVQLRDKDGDDATILRAAPVFRAAADAHGALFILNDRPDLVAATGADGVHVGQDDLPVAQTRAAVGPDRIVGLSTHTPAQVDAADARDEVDYFAVGPVHATPTKPGRPAVGIELIEHAARTPRRAPWFAIGGIDASTVGPVAAAGATRAVVVRALTAAADPEASARALRATLEARVGAA</sequence>
<keyword evidence="15" id="KW-1185">Reference proteome</keyword>
<dbReference type="PANTHER" id="PTHR20857:SF15">
    <property type="entry name" value="THIAMINE-PHOSPHATE SYNTHASE"/>
    <property type="match status" value="1"/>
</dbReference>
<dbReference type="PANTHER" id="PTHR20857">
    <property type="entry name" value="THIAMINE-PHOSPHATE PYROPHOSPHORYLASE"/>
    <property type="match status" value="1"/>
</dbReference>
<dbReference type="EC" id="2.5.1.3" evidence="10"/>
<evidence type="ECO:0000256" key="2">
    <source>
        <dbReference type="ARBA" id="ARBA00005165"/>
    </source>
</evidence>
<dbReference type="GO" id="GO:0005737">
    <property type="term" value="C:cytoplasm"/>
    <property type="evidence" value="ECO:0007669"/>
    <property type="project" value="TreeGrafter"/>
</dbReference>
<organism evidence="14 15">
    <name type="scientific">Conexibacter woesei (strain DSM 14684 / CCUG 47730 / CIP 108061 / JCM 11494 / NBRC 100937 / ID131577)</name>
    <dbReference type="NCBI Taxonomy" id="469383"/>
    <lineage>
        <taxon>Bacteria</taxon>
        <taxon>Bacillati</taxon>
        <taxon>Actinomycetota</taxon>
        <taxon>Thermoleophilia</taxon>
        <taxon>Solirubrobacterales</taxon>
        <taxon>Conexibacteraceae</taxon>
        <taxon>Conexibacter</taxon>
    </lineage>
</organism>
<dbReference type="STRING" id="469383.Cwoe_0770"/>
<dbReference type="AlphaFoldDB" id="D3FAD4"/>
<dbReference type="HOGENOM" id="CLU_018272_3_0_11"/>
<feature type="binding site" evidence="10">
    <location>
        <position position="83"/>
    </location>
    <ligand>
        <name>4-amino-2-methyl-5-(diphosphooxymethyl)pyrimidine</name>
        <dbReference type="ChEBI" id="CHEBI:57841"/>
    </ligand>
</feature>
<name>D3FAD4_CONWI</name>
<comment type="caution">
    <text evidence="10">Lacks conserved residue(s) required for the propagation of feature annotation.</text>
</comment>
<dbReference type="SUPFAM" id="SSF51391">
    <property type="entry name" value="Thiamin phosphate synthase"/>
    <property type="match status" value="1"/>
</dbReference>
<keyword evidence="3 10" id="KW-0808">Transferase</keyword>
<keyword evidence="5 10" id="KW-0460">Magnesium</keyword>
<dbReference type="Proteomes" id="UP000008229">
    <property type="component" value="Chromosome"/>
</dbReference>
<accession>D3FAD4</accession>
<dbReference type="NCBIfam" id="TIGR00693">
    <property type="entry name" value="thiE"/>
    <property type="match status" value="1"/>
</dbReference>
<comment type="cofactor">
    <cofactor evidence="10">
        <name>Mg(2+)</name>
        <dbReference type="ChEBI" id="CHEBI:18420"/>
    </cofactor>
    <text evidence="10">Binds 1 Mg(2+) ion per subunit.</text>
</comment>
<dbReference type="InterPro" id="IPR034291">
    <property type="entry name" value="TMP_synthase"/>
</dbReference>
<evidence type="ECO:0000256" key="9">
    <source>
        <dbReference type="ARBA" id="ARBA00047883"/>
    </source>
</evidence>
<feature type="binding site" evidence="10">
    <location>
        <begin position="149"/>
        <end position="151"/>
    </location>
    <ligand>
        <name>2-[(2R,5Z)-2-carboxy-4-methylthiazol-5(2H)-ylidene]ethyl phosphate</name>
        <dbReference type="ChEBI" id="CHEBI:62899"/>
    </ligand>
</feature>
<dbReference type="Pfam" id="PF02581">
    <property type="entry name" value="TMP-TENI"/>
    <property type="match status" value="1"/>
</dbReference>
<dbReference type="GO" id="GO:0004789">
    <property type="term" value="F:thiamine-phosphate diphosphorylase activity"/>
    <property type="evidence" value="ECO:0007669"/>
    <property type="project" value="UniProtKB-UniRule"/>
</dbReference>
<dbReference type="UniPathway" id="UPA00060">
    <property type="reaction ID" value="UER00141"/>
</dbReference>
<feature type="binding site" evidence="10">
    <location>
        <position position="103"/>
    </location>
    <ligand>
        <name>Mg(2+)</name>
        <dbReference type="ChEBI" id="CHEBI:18420"/>
    </ligand>
</feature>
<comment type="similarity">
    <text evidence="10 11">Belongs to the thiamine-phosphate synthase family.</text>
</comment>
<comment type="catalytic activity">
    <reaction evidence="8 10 11">
        <text>2-(2-carboxy-4-methylthiazol-5-yl)ethyl phosphate + 4-amino-2-methyl-5-(diphosphooxymethyl)pyrimidine + 2 H(+) = thiamine phosphate + CO2 + diphosphate</text>
        <dbReference type="Rhea" id="RHEA:47848"/>
        <dbReference type="ChEBI" id="CHEBI:15378"/>
        <dbReference type="ChEBI" id="CHEBI:16526"/>
        <dbReference type="ChEBI" id="CHEBI:33019"/>
        <dbReference type="ChEBI" id="CHEBI:37575"/>
        <dbReference type="ChEBI" id="CHEBI:57841"/>
        <dbReference type="ChEBI" id="CHEBI:62890"/>
        <dbReference type="EC" id="2.5.1.3"/>
    </reaction>
</comment>